<dbReference type="InParanoid" id="A0A3P7F1U2"/>
<feature type="chain" id="PRO_5018234071" description="Secreted protein" evidence="1">
    <location>
        <begin position="20"/>
        <end position="90"/>
    </location>
</feature>
<evidence type="ECO:0000313" key="2">
    <source>
        <dbReference type="EMBL" id="VDM22569.1"/>
    </source>
</evidence>
<reference evidence="2 3" key="1">
    <citation type="submission" date="2018-11" db="EMBL/GenBank/DDBJ databases">
        <authorList>
            <consortium name="Pathogen Informatics"/>
        </authorList>
    </citation>
    <scope>NUCLEOTIDE SEQUENCE [LARGE SCALE GENOMIC DNA]</scope>
</reference>
<keyword evidence="3" id="KW-1185">Reference proteome</keyword>
<dbReference type="Proteomes" id="UP000270924">
    <property type="component" value="Unassembled WGS sequence"/>
</dbReference>
<name>A0A3P7F1U2_WUCBA</name>
<evidence type="ECO:0000313" key="3">
    <source>
        <dbReference type="Proteomes" id="UP000270924"/>
    </source>
</evidence>
<protein>
    <recommendedName>
        <fullName evidence="4">Secreted protein</fullName>
    </recommendedName>
</protein>
<proteinExistence type="predicted"/>
<evidence type="ECO:0008006" key="4">
    <source>
        <dbReference type="Google" id="ProtNLM"/>
    </source>
</evidence>
<sequence>MEEISLILLLLSIMKNTTATTRTETQFLWRKKGNRKLTVPNKIQNSFITVETKKNLPKSHNCIRKCQRLEELSFKEENSTTTVTTNQQVY</sequence>
<dbReference type="AlphaFoldDB" id="A0A3P7F1U2"/>
<accession>A0A3P7F1U2</accession>
<evidence type="ECO:0000256" key="1">
    <source>
        <dbReference type="SAM" id="SignalP"/>
    </source>
</evidence>
<dbReference type="EMBL" id="UYWW01012891">
    <property type="protein sequence ID" value="VDM22569.1"/>
    <property type="molecule type" value="Genomic_DNA"/>
</dbReference>
<organism evidence="2 3">
    <name type="scientific">Wuchereria bancrofti</name>
    <dbReference type="NCBI Taxonomy" id="6293"/>
    <lineage>
        <taxon>Eukaryota</taxon>
        <taxon>Metazoa</taxon>
        <taxon>Ecdysozoa</taxon>
        <taxon>Nematoda</taxon>
        <taxon>Chromadorea</taxon>
        <taxon>Rhabditida</taxon>
        <taxon>Spirurina</taxon>
        <taxon>Spiruromorpha</taxon>
        <taxon>Filarioidea</taxon>
        <taxon>Onchocercidae</taxon>
        <taxon>Wuchereria</taxon>
    </lineage>
</organism>
<gene>
    <name evidence="2" type="ORF">WBA_LOCUS12548</name>
</gene>
<feature type="signal peptide" evidence="1">
    <location>
        <begin position="1"/>
        <end position="19"/>
    </location>
</feature>
<keyword evidence="1" id="KW-0732">Signal</keyword>